<reference evidence="8 9" key="1">
    <citation type="submission" date="2015-10" db="EMBL/GenBank/DDBJ databases">
        <title>Conservation of the essential genome among Caulobacter and Brevundimonas species.</title>
        <authorList>
            <person name="Scott D."/>
            <person name="Ely B."/>
        </authorList>
    </citation>
    <scope>NUCLEOTIDE SEQUENCE [LARGE SCALE GENOMIC DNA]</scope>
    <source>
        <strain evidence="8 9">CB4</strain>
    </source>
</reference>
<dbReference type="EMBL" id="CP013002">
    <property type="protein sequence ID" value="ALL14577.1"/>
    <property type="molecule type" value="Genomic_DNA"/>
</dbReference>
<dbReference type="RefSeq" id="WP_062149461.1">
    <property type="nucleotide sequence ID" value="NZ_CP013002.1"/>
</dbReference>
<evidence type="ECO:0000256" key="2">
    <source>
        <dbReference type="ARBA" id="ARBA00023015"/>
    </source>
</evidence>
<dbReference type="OrthoDB" id="7041663at2"/>
<sequence length="179" mass="19934">MTDTETRLKALMLRGLEGDAPAYRECLALLGVRLRAYFARRMSGAPGDVEDLVQETLLAVHIKRATWDSSQSFTAWAHAVARYKLIDHWRRRKIRHTLPLEDHTEFLAAEEHDPGVGLELDRALASLPDRQRILVSDVKLAGLSLAEAGARAGISEGAAKVALHRALKALAERMRHADR</sequence>
<dbReference type="Pfam" id="PF04542">
    <property type="entry name" value="Sigma70_r2"/>
    <property type="match status" value="1"/>
</dbReference>
<dbReference type="GO" id="GO:0006352">
    <property type="term" value="P:DNA-templated transcription initiation"/>
    <property type="evidence" value="ECO:0007669"/>
    <property type="project" value="InterPro"/>
</dbReference>
<evidence type="ECO:0000313" key="9">
    <source>
        <dbReference type="Proteomes" id="UP000056905"/>
    </source>
</evidence>
<feature type="domain" description="RNA polymerase sigma-70 region 2" evidence="6">
    <location>
        <begin position="33"/>
        <end position="93"/>
    </location>
</feature>
<dbReference type="eggNOG" id="COG1595">
    <property type="taxonomic scope" value="Bacteria"/>
</dbReference>
<dbReference type="Gene3D" id="1.10.1740.10">
    <property type="match status" value="1"/>
</dbReference>
<dbReference type="GO" id="GO:0003677">
    <property type="term" value="F:DNA binding"/>
    <property type="evidence" value="ECO:0007669"/>
    <property type="project" value="UniProtKB-KW"/>
</dbReference>
<evidence type="ECO:0000256" key="1">
    <source>
        <dbReference type="ARBA" id="ARBA00010641"/>
    </source>
</evidence>
<proteinExistence type="inferred from homology"/>
<dbReference type="InterPro" id="IPR013324">
    <property type="entry name" value="RNA_pol_sigma_r3/r4-like"/>
</dbReference>
<dbReference type="PANTHER" id="PTHR43133">
    <property type="entry name" value="RNA POLYMERASE ECF-TYPE SIGMA FACTO"/>
    <property type="match status" value="1"/>
</dbReference>
<accession>A0A0P0P257</accession>
<dbReference type="NCBIfam" id="TIGR02937">
    <property type="entry name" value="sigma70-ECF"/>
    <property type="match status" value="1"/>
</dbReference>
<evidence type="ECO:0000256" key="4">
    <source>
        <dbReference type="ARBA" id="ARBA00023125"/>
    </source>
</evidence>
<dbReference type="SUPFAM" id="SSF88946">
    <property type="entry name" value="Sigma2 domain of RNA polymerase sigma factors"/>
    <property type="match status" value="1"/>
</dbReference>
<dbReference type="AlphaFoldDB" id="A0A0P0P257"/>
<dbReference type="InterPro" id="IPR014284">
    <property type="entry name" value="RNA_pol_sigma-70_dom"/>
</dbReference>
<dbReference type="InterPro" id="IPR013249">
    <property type="entry name" value="RNA_pol_sigma70_r4_t2"/>
</dbReference>
<name>A0A0P0P257_9CAUL</name>
<dbReference type="InterPro" id="IPR007627">
    <property type="entry name" value="RNA_pol_sigma70_r2"/>
</dbReference>
<dbReference type="SUPFAM" id="SSF88659">
    <property type="entry name" value="Sigma3 and sigma4 domains of RNA polymerase sigma factors"/>
    <property type="match status" value="1"/>
</dbReference>
<keyword evidence="3" id="KW-0731">Sigma factor</keyword>
<dbReference type="KEGG" id="chq:AQ619_15145"/>
<evidence type="ECO:0000259" key="7">
    <source>
        <dbReference type="Pfam" id="PF08281"/>
    </source>
</evidence>
<dbReference type="InterPro" id="IPR013325">
    <property type="entry name" value="RNA_pol_sigma_r2"/>
</dbReference>
<dbReference type="Proteomes" id="UP000056905">
    <property type="component" value="Chromosome"/>
</dbReference>
<dbReference type="Pfam" id="PF08281">
    <property type="entry name" value="Sigma70_r4_2"/>
    <property type="match status" value="1"/>
</dbReference>
<dbReference type="PANTHER" id="PTHR43133:SF58">
    <property type="entry name" value="ECF RNA POLYMERASE SIGMA FACTOR SIGD"/>
    <property type="match status" value="1"/>
</dbReference>
<feature type="domain" description="RNA polymerase sigma factor 70 region 4 type 2" evidence="7">
    <location>
        <begin position="119"/>
        <end position="170"/>
    </location>
</feature>
<gene>
    <name evidence="8" type="ORF">AQ619_15145</name>
</gene>
<protein>
    <submittedName>
        <fullName evidence="8">RNA polymerase subunit sigma-70</fullName>
    </submittedName>
</protein>
<dbReference type="STRING" id="69395.AQ619_15145"/>
<dbReference type="InterPro" id="IPR036388">
    <property type="entry name" value="WH-like_DNA-bd_sf"/>
</dbReference>
<comment type="similarity">
    <text evidence="1">Belongs to the sigma-70 factor family. ECF subfamily.</text>
</comment>
<keyword evidence="5" id="KW-0804">Transcription</keyword>
<evidence type="ECO:0000256" key="3">
    <source>
        <dbReference type="ARBA" id="ARBA00023082"/>
    </source>
</evidence>
<dbReference type="NCBIfam" id="NF009191">
    <property type="entry name" value="PRK12539.1"/>
    <property type="match status" value="1"/>
</dbReference>
<dbReference type="InterPro" id="IPR039425">
    <property type="entry name" value="RNA_pol_sigma-70-like"/>
</dbReference>
<keyword evidence="2" id="KW-0805">Transcription regulation</keyword>
<evidence type="ECO:0000256" key="5">
    <source>
        <dbReference type="ARBA" id="ARBA00023163"/>
    </source>
</evidence>
<keyword evidence="9" id="KW-1185">Reference proteome</keyword>
<keyword evidence="4" id="KW-0238">DNA-binding</keyword>
<dbReference type="Gene3D" id="1.10.10.10">
    <property type="entry name" value="Winged helix-like DNA-binding domain superfamily/Winged helix DNA-binding domain"/>
    <property type="match status" value="1"/>
</dbReference>
<dbReference type="GO" id="GO:0016987">
    <property type="term" value="F:sigma factor activity"/>
    <property type="evidence" value="ECO:0007669"/>
    <property type="project" value="UniProtKB-KW"/>
</dbReference>
<evidence type="ECO:0000259" key="6">
    <source>
        <dbReference type="Pfam" id="PF04542"/>
    </source>
</evidence>
<organism evidence="8 9">
    <name type="scientific">Caulobacter henricii</name>
    <dbReference type="NCBI Taxonomy" id="69395"/>
    <lineage>
        <taxon>Bacteria</taxon>
        <taxon>Pseudomonadati</taxon>
        <taxon>Pseudomonadota</taxon>
        <taxon>Alphaproteobacteria</taxon>
        <taxon>Caulobacterales</taxon>
        <taxon>Caulobacteraceae</taxon>
        <taxon>Caulobacter</taxon>
    </lineage>
</organism>
<evidence type="ECO:0000313" key="8">
    <source>
        <dbReference type="EMBL" id="ALL14577.1"/>
    </source>
</evidence>